<evidence type="ECO:0000256" key="1">
    <source>
        <dbReference type="SAM" id="Coils"/>
    </source>
</evidence>
<evidence type="ECO:0008006" key="5">
    <source>
        <dbReference type="Google" id="ProtNLM"/>
    </source>
</evidence>
<evidence type="ECO:0000313" key="4">
    <source>
        <dbReference type="Proteomes" id="UP001497382"/>
    </source>
</evidence>
<feature type="coiled-coil region" evidence="1">
    <location>
        <begin position="448"/>
        <end position="613"/>
    </location>
</feature>
<organism evidence="3 4">
    <name type="scientific">Larinioides sclopetarius</name>
    <dbReference type="NCBI Taxonomy" id="280406"/>
    <lineage>
        <taxon>Eukaryota</taxon>
        <taxon>Metazoa</taxon>
        <taxon>Ecdysozoa</taxon>
        <taxon>Arthropoda</taxon>
        <taxon>Chelicerata</taxon>
        <taxon>Arachnida</taxon>
        <taxon>Araneae</taxon>
        <taxon>Araneomorphae</taxon>
        <taxon>Entelegynae</taxon>
        <taxon>Araneoidea</taxon>
        <taxon>Araneidae</taxon>
        <taxon>Larinioides</taxon>
    </lineage>
</organism>
<dbReference type="GO" id="GO:0035082">
    <property type="term" value="P:axoneme assembly"/>
    <property type="evidence" value="ECO:0007669"/>
    <property type="project" value="InterPro"/>
</dbReference>
<keyword evidence="4" id="KW-1185">Reference proteome</keyword>
<proteinExistence type="predicted"/>
<sequence>MSSASSGDEQTVSSVSAPTDYLAVSGSEDFKEPLAMDSGKVSMHENQDERSHKVLDSSHPLMLKYQKDLKERLLNLLRETDEHIVDLNRAVTGQENENKHFAERGYELQKDLKSQEDKLKSIHEKYELQIKMKEKVEEAREVVRKKFEDAEKARQDELKRDLDLQTKLEDAAFGVVQLTSLQMEAYTDAKSLKRAVEKTAKDRELLEIEKLRQDLLISRLENDKFNLEDKINRYKTQWSIKKEEAADLRKELIAANSEMEVIHFEKQQIVHQWRQSLASLEKQDRVLAEIRDSVRKFEDDTSTLNMDISACKKSVRKELERNEQLVFQLQYRESDVIRSQKELGEIIEKHNDLEENISVMDRTVEITEQELKGLNDNKVQHEKEIDGRDRELQKAYGYQKSLEKKHMDMLHEKMTITKASKYTEKLIKDIRNSIRSNADKGSKKENEREKLLLKLDNLRSYLSNMENNLTDLQKERRERAVLKDKSEINVLKTREKLDVKRGEVRELENQLKEMISQAGGQELAPFERELASLRREITTAEQGKRNMEQEYLRCQQELFSMSKQSAVKSDENEFHQKKIAVVESKKLQLEADISKEEKDIKEIRNRIQHTKDEIAYVSKILRERSEVQESVLQMIALSKSDYLKTLKDAEMNYLQKQNELKLLRRKKKKHFRKLIEAQRHIVYWEGKVHLAEETRKILKSESHLFEFSNIKSEIRRLQVKLEHVKKEQENLVQEMKRAVYTHTSLYIEADKQSLFGKRRKTPEYVHKKIKHAQRKIQEDKKELEKLNKRIDSLKSSESELSEAHETEHLLASEMINKIKAMEYDIDNKEQEKRQAVIELSFKQKRTKLMQKVLDGTYIRAIRNEQRRAEEIEKLHTGLRAVEVIVQAAINEYPNLEKTLNKIMDYIAVSKEI</sequence>
<feature type="coiled-coil region" evidence="1">
    <location>
        <begin position="336"/>
        <end position="384"/>
    </location>
</feature>
<comment type="caution">
    <text evidence="3">The sequence shown here is derived from an EMBL/GenBank/DDBJ whole genome shotgun (WGS) entry which is preliminary data.</text>
</comment>
<feature type="coiled-coil region" evidence="1">
    <location>
        <begin position="189"/>
        <end position="237"/>
    </location>
</feature>
<feature type="compositionally biased region" description="Polar residues" evidence="2">
    <location>
        <begin position="1"/>
        <end position="17"/>
    </location>
</feature>
<dbReference type="PANTHER" id="PTHR16275">
    <property type="entry name" value="COILED-COIL DOMAIN-CONTAINING PROTEIN 40"/>
    <property type="match status" value="1"/>
</dbReference>
<accession>A0AAV2AR39</accession>
<protein>
    <recommendedName>
        <fullName evidence="5">Coiled-coil domain-containing protein 40</fullName>
    </recommendedName>
</protein>
<keyword evidence="1" id="KW-0175">Coiled coil</keyword>
<feature type="coiled-coil region" evidence="1">
    <location>
        <begin position="766"/>
        <end position="845"/>
    </location>
</feature>
<reference evidence="3 4" key="1">
    <citation type="submission" date="2024-04" db="EMBL/GenBank/DDBJ databases">
        <authorList>
            <person name="Rising A."/>
            <person name="Reimegard J."/>
            <person name="Sonavane S."/>
            <person name="Akerstrom W."/>
            <person name="Nylinder S."/>
            <person name="Hedman E."/>
            <person name="Kallberg Y."/>
        </authorList>
    </citation>
    <scope>NUCLEOTIDE SEQUENCE [LARGE SCALE GENOMIC DNA]</scope>
</reference>
<dbReference type="GO" id="GO:0005737">
    <property type="term" value="C:cytoplasm"/>
    <property type="evidence" value="ECO:0007669"/>
    <property type="project" value="TreeGrafter"/>
</dbReference>
<dbReference type="EMBL" id="CAXIEN010000197">
    <property type="protein sequence ID" value="CAL1286041.1"/>
    <property type="molecule type" value="Genomic_DNA"/>
</dbReference>
<dbReference type="Proteomes" id="UP001497382">
    <property type="component" value="Unassembled WGS sequence"/>
</dbReference>
<dbReference type="AlphaFoldDB" id="A0AAV2AR39"/>
<dbReference type="InterPro" id="IPR037386">
    <property type="entry name" value="CCDC40"/>
</dbReference>
<name>A0AAV2AR39_9ARAC</name>
<feature type="region of interest" description="Disordered" evidence="2">
    <location>
        <begin position="1"/>
        <end position="55"/>
    </location>
</feature>
<evidence type="ECO:0000256" key="2">
    <source>
        <dbReference type="SAM" id="MobiDB-lite"/>
    </source>
</evidence>
<feature type="coiled-coil region" evidence="1">
    <location>
        <begin position="707"/>
        <end position="738"/>
    </location>
</feature>
<gene>
    <name evidence="3" type="ORF">LARSCL_LOCUS14021</name>
</gene>
<dbReference type="PANTHER" id="PTHR16275:SF8">
    <property type="entry name" value="COILED-COIL DOMAIN-CONTAINING PROTEIN 40"/>
    <property type="match status" value="1"/>
</dbReference>
<feature type="compositionally biased region" description="Basic and acidic residues" evidence="2">
    <location>
        <begin position="42"/>
        <end position="55"/>
    </location>
</feature>
<evidence type="ECO:0000313" key="3">
    <source>
        <dbReference type="EMBL" id="CAL1286041.1"/>
    </source>
</evidence>